<dbReference type="Gene3D" id="3.50.70.10">
    <property type="match status" value="1"/>
</dbReference>
<dbReference type="InterPro" id="IPR044164">
    <property type="entry name" value="CFI"/>
</dbReference>
<dbReference type="UniPathway" id="UPA00154"/>
<keyword evidence="10" id="KW-1185">Reference proteome</keyword>
<evidence type="ECO:0000256" key="5">
    <source>
        <dbReference type="ARBA" id="ARBA00025429"/>
    </source>
</evidence>
<reference evidence="9 10" key="1">
    <citation type="journal article" date="2020" name="Nat. Food">
        <title>A phased Vanilla planifolia genome enables genetic improvement of flavour and production.</title>
        <authorList>
            <person name="Hasing T."/>
            <person name="Tang H."/>
            <person name="Brym M."/>
            <person name="Khazi F."/>
            <person name="Huang T."/>
            <person name="Chambers A.H."/>
        </authorList>
    </citation>
    <scope>NUCLEOTIDE SEQUENCE [LARGE SCALE GENOMIC DNA]</scope>
    <source>
        <tissue evidence="9">Leaf</tissue>
    </source>
</reference>
<comment type="similarity">
    <text evidence="2 7">Belongs to the chalcone isomerase family.</text>
</comment>
<dbReference type="PANTHER" id="PTHR28039">
    <property type="entry name" value="CHALCONE--FLAVONONE ISOMERASE 1-RELATED"/>
    <property type="match status" value="1"/>
</dbReference>
<evidence type="ECO:0000259" key="8">
    <source>
        <dbReference type="Pfam" id="PF02431"/>
    </source>
</evidence>
<dbReference type="Proteomes" id="UP000636800">
    <property type="component" value="Chromosome 11"/>
</dbReference>
<comment type="function">
    <text evidence="5">Catalyzes the intramolecular cyclization of bicyclic chalcones into tricyclic (S)-flavanones. Responsible for the isomerization of 4,2',4',6'-tetrahydroxychalcone (also termed chalcone) into naringenin.</text>
</comment>
<evidence type="ECO:0000256" key="4">
    <source>
        <dbReference type="ARBA" id="ARBA00023241"/>
    </source>
</evidence>
<evidence type="ECO:0000313" key="9">
    <source>
        <dbReference type="EMBL" id="KAG0460866.1"/>
    </source>
</evidence>
<proteinExistence type="inferred from homology"/>
<comment type="catalytic activity">
    <reaction evidence="6">
        <text>a chalcone = a flavanone.</text>
        <dbReference type="EC" id="5.5.1.6"/>
    </reaction>
</comment>
<evidence type="ECO:0000256" key="2">
    <source>
        <dbReference type="ARBA" id="ARBA00007166"/>
    </source>
</evidence>
<dbReference type="OrthoDB" id="10256198at2759"/>
<protein>
    <recommendedName>
        <fullName evidence="7">Chalcone-flavonone isomerase family protein</fullName>
    </recommendedName>
</protein>
<comment type="pathway">
    <text evidence="1">Secondary metabolite biosynthesis; flavonoid biosynthesis.</text>
</comment>
<comment type="caution">
    <text evidence="9">The sequence shown here is derived from an EMBL/GenBank/DDBJ whole genome shotgun (WGS) entry which is preliminary data.</text>
</comment>
<feature type="domain" description="Chalcone isomerase" evidence="8">
    <location>
        <begin position="33"/>
        <end position="234"/>
    </location>
</feature>
<evidence type="ECO:0000256" key="6">
    <source>
        <dbReference type="ARBA" id="ARBA00034056"/>
    </source>
</evidence>
<dbReference type="InterPro" id="IPR016087">
    <property type="entry name" value="Chalcone_isomerase"/>
</dbReference>
<accession>A0A835PUX1</accession>
<dbReference type="Pfam" id="PF02431">
    <property type="entry name" value="Chalcone"/>
    <property type="match status" value="1"/>
</dbReference>
<keyword evidence="4" id="KW-0284">Flavonoid biosynthesis</keyword>
<evidence type="ECO:0000313" key="10">
    <source>
        <dbReference type="Proteomes" id="UP000636800"/>
    </source>
</evidence>
<dbReference type="Gene3D" id="1.10.890.20">
    <property type="match status" value="1"/>
</dbReference>
<evidence type="ECO:0000256" key="1">
    <source>
        <dbReference type="ARBA" id="ARBA00004966"/>
    </source>
</evidence>
<dbReference type="PANTHER" id="PTHR28039:SF8">
    <property type="entry name" value="CHALCONE--FLAVANONE ISOMERASE 1-RELATED"/>
    <property type="match status" value="1"/>
</dbReference>
<dbReference type="InterPro" id="IPR036298">
    <property type="entry name" value="Chalcone_isomerase_sf"/>
</dbReference>
<name>A0A835PUX1_VANPL</name>
<organism evidence="9 10">
    <name type="scientific">Vanilla planifolia</name>
    <name type="common">Vanilla</name>
    <dbReference type="NCBI Taxonomy" id="51239"/>
    <lineage>
        <taxon>Eukaryota</taxon>
        <taxon>Viridiplantae</taxon>
        <taxon>Streptophyta</taxon>
        <taxon>Embryophyta</taxon>
        <taxon>Tracheophyta</taxon>
        <taxon>Spermatophyta</taxon>
        <taxon>Magnoliopsida</taxon>
        <taxon>Liliopsida</taxon>
        <taxon>Asparagales</taxon>
        <taxon>Orchidaceae</taxon>
        <taxon>Vanilloideae</taxon>
        <taxon>Vanilleae</taxon>
        <taxon>Vanilla</taxon>
    </lineage>
</organism>
<sequence>MAATGVQSVVEGFRTQATANPEAVTPVVRELLVEGVAFPAEAIPPGSSKRLFLGGAGARGIEIGGSFKVVTAIGVYLEKTAVQALGGQWKGKLPAELAGSADFFHQIVTGRFEKLTRVSMILPLTGKQYSEKVASNCVAAWKAAEAYTNEEDEAIKNFLEAFETMNFRPGSSIFFTHSPQGSFTIGFSEDGAVPKAAVVVIENEKLSNAILESIIGEKGVSPAAKQSLAHRMSGLFLCMGVKEIISEAN</sequence>
<dbReference type="EMBL" id="JADCNL010000011">
    <property type="protein sequence ID" value="KAG0460866.1"/>
    <property type="molecule type" value="Genomic_DNA"/>
</dbReference>
<dbReference type="InterPro" id="IPR016089">
    <property type="entry name" value="Chalcone_isomerase_bundle_sf"/>
</dbReference>
<dbReference type="GO" id="GO:0045430">
    <property type="term" value="F:chalcone isomerase activity"/>
    <property type="evidence" value="ECO:0007669"/>
    <property type="project" value="UniProtKB-EC"/>
</dbReference>
<evidence type="ECO:0000256" key="7">
    <source>
        <dbReference type="RuleBase" id="RU361158"/>
    </source>
</evidence>
<keyword evidence="3" id="KW-0413">Isomerase</keyword>
<dbReference type="InterPro" id="IPR016088">
    <property type="entry name" value="Chalcone_isomerase_3-sand"/>
</dbReference>
<dbReference type="GO" id="GO:0009813">
    <property type="term" value="P:flavonoid biosynthetic process"/>
    <property type="evidence" value="ECO:0007669"/>
    <property type="project" value="UniProtKB-UniPathway"/>
</dbReference>
<evidence type="ECO:0000256" key="3">
    <source>
        <dbReference type="ARBA" id="ARBA00023235"/>
    </source>
</evidence>
<gene>
    <name evidence="9" type="ORF">HPP92_021163</name>
</gene>
<dbReference type="AlphaFoldDB" id="A0A835PUX1"/>
<dbReference type="SUPFAM" id="SSF54626">
    <property type="entry name" value="Chalcone isomerase"/>
    <property type="match status" value="1"/>
</dbReference>